<dbReference type="EMBL" id="GGEC01052648">
    <property type="protein sequence ID" value="MBX33132.1"/>
    <property type="molecule type" value="Transcribed_RNA"/>
</dbReference>
<protein>
    <submittedName>
        <fullName evidence="2">Uncharacterized protein MANES_05G050200</fullName>
    </submittedName>
</protein>
<evidence type="ECO:0000313" key="2">
    <source>
        <dbReference type="EMBL" id="MBX33132.1"/>
    </source>
</evidence>
<reference evidence="2" key="1">
    <citation type="submission" date="2018-02" db="EMBL/GenBank/DDBJ databases">
        <title>Rhizophora mucronata_Transcriptome.</title>
        <authorList>
            <person name="Meera S.P."/>
            <person name="Sreeshan A."/>
            <person name="Augustine A."/>
        </authorList>
    </citation>
    <scope>NUCLEOTIDE SEQUENCE</scope>
    <source>
        <tissue evidence="2">Leaf</tissue>
    </source>
</reference>
<dbReference type="PANTHER" id="PTHR13162">
    <property type="entry name" value="CCR4-NOT TRANSCRIPTION COMPLEX"/>
    <property type="match status" value="1"/>
</dbReference>
<organism evidence="2">
    <name type="scientific">Rhizophora mucronata</name>
    <name type="common">Asiatic mangrove</name>
    <dbReference type="NCBI Taxonomy" id="61149"/>
    <lineage>
        <taxon>Eukaryota</taxon>
        <taxon>Viridiplantae</taxon>
        <taxon>Streptophyta</taxon>
        <taxon>Embryophyta</taxon>
        <taxon>Tracheophyta</taxon>
        <taxon>Spermatophyta</taxon>
        <taxon>Magnoliopsida</taxon>
        <taxon>eudicotyledons</taxon>
        <taxon>Gunneridae</taxon>
        <taxon>Pentapetalae</taxon>
        <taxon>rosids</taxon>
        <taxon>fabids</taxon>
        <taxon>Malpighiales</taxon>
        <taxon>Rhizophoraceae</taxon>
        <taxon>Rhizophora</taxon>
    </lineage>
</organism>
<dbReference type="GO" id="GO:0030015">
    <property type="term" value="C:CCR4-NOT core complex"/>
    <property type="evidence" value="ECO:0007669"/>
    <property type="project" value="InterPro"/>
</dbReference>
<dbReference type="AlphaFoldDB" id="A0A2P2MSE4"/>
<sequence length="138" mass="15103">MKDTTPTSLLKDRKREIEGNPDFSNKDAGASQQQMVPEVKSGMIPPANHVELPLEYPASVHLPSGPLMEEEKLPALELSDQLAPAQVLFPPTPSQSPFSVPTPVPNIGSHVIINHKLSSWGLHLHFQRFQTVALSILS</sequence>
<feature type="region of interest" description="Disordered" evidence="1">
    <location>
        <begin position="1"/>
        <end position="35"/>
    </location>
</feature>
<dbReference type="GO" id="GO:0000932">
    <property type="term" value="C:P-body"/>
    <property type="evidence" value="ECO:0007669"/>
    <property type="project" value="TreeGrafter"/>
</dbReference>
<dbReference type="GO" id="GO:0017148">
    <property type="term" value="P:negative regulation of translation"/>
    <property type="evidence" value="ECO:0007669"/>
    <property type="project" value="InterPro"/>
</dbReference>
<dbReference type="PANTHER" id="PTHR13162:SF8">
    <property type="entry name" value="CCR4-NOT TRANSCRIPTION COMPLEX SUBUNIT 1"/>
    <property type="match status" value="1"/>
</dbReference>
<name>A0A2P2MSE4_RHIMU</name>
<evidence type="ECO:0000256" key="1">
    <source>
        <dbReference type="SAM" id="MobiDB-lite"/>
    </source>
</evidence>
<dbReference type="GO" id="GO:0060090">
    <property type="term" value="F:molecular adaptor activity"/>
    <property type="evidence" value="ECO:0007669"/>
    <property type="project" value="TreeGrafter"/>
</dbReference>
<dbReference type="GO" id="GO:0000288">
    <property type="term" value="P:nuclear-transcribed mRNA catabolic process, deadenylation-dependent decay"/>
    <property type="evidence" value="ECO:0007669"/>
    <property type="project" value="TreeGrafter"/>
</dbReference>
<dbReference type="InterPro" id="IPR040398">
    <property type="entry name" value="Not1"/>
</dbReference>
<accession>A0A2P2MSE4</accession>
<proteinExistence type="predicted"/>